<reference evidence="2" key="2">
    <citation type="submission" date="2013-03" db="EMBL/GenBank/DDBJ databases">
        <title>The Cellulophaga phages: a novel, diverse, and globally ubiquitous model system.</title>
        <authorList>
            <person name="Holmfeldt K."/>
            <person name="Solonenko N."/>
            <person name="Shah M."/>
            <person name="Corrier K."/>
            <person name="Riemann L."/>
            <person name="VerBerkmoes N.C."/>
            <person name="Sullivan M.B."/>
        </authorList>
    </citation>
    <scope>NUCLEOTIDE SEQUENCE [LARGE SCALE GENOMIC DNA]</scope>
</reference>
<dbReference type="EMBL" id="KC821608">
    <property type="protein sequence ID" value="AGO47514.1"/>
    <property type="molecule type" value="Genomic_DNA"/>
</dbReference>
<dbReference type="KEGG" id="vg:16881078"/>
<name>R9ZWD8_9CAUD</name>
<reference evidence="1 2" key="1">
    <citation type="journal article" date="2013" name="Proc. Natl. Acad. Sci. U.S.A.">
        <title>Twelve previously unknown phage genera are ubiquitous in global oceans.</title>
        <authorList>
            <person name="Holmfeldt K."/>
            <person name="Solonenko N."/>
            <person name="Shah M."/>
            <person name="Corrier K."/>
            <person name="Riemann L."/>
            <person name="Verberkmoes N.C."/>
            <person name="Sullivan M.B."/>
        </authorList>
    </citation>
    <scope>NUCLEOTIDE SEQUENCE [LARGE SCALE GENOMIC DNA]</scope>
    <source>
        <strain evidence="1">Phi19:3</strain>
    </source>
</reference>
<proteinExistence type="predicted"/>
<protein>
    <submittedName>
        <fullName evidence="1">Uncharacterized protein</fullName>
    </submittedName>
</protein>
<accession>R9ZWD8</accession>
<gene>
    <name evidence="1" type="ORF">Phi19:3_gp110</name>
</gene>
<dbReference type="RefSeq" id="YP_008240895.1">
    <property type="nucleotide sequence ID" value="NC_021789.1"/>
</dbReference>
<evidence type="ECO:0000313" key="1">
    <source>
        <dbReference type="EMBL" id="AGO47514.1"/>
    </source>
</evidence>
<sequence>MCVCFFPKAQSPLVGALFFIPSNHLPLLYLYNPETLRA</sequence>
<dbReference type="Proteomes" id="UP000014731">
    <property type="component" value="Segment"/>
</dbReference>
<evidence type="ECO:0000313" key="2">
    <source>
        <dbReference type="Proteomes" id="UP000014731"/>
    </source>
</evidence>
<organism evidence="1 2">
    <name type="scientific">Cellulophaga phage phi19:3</name>
    <dbReference type="NCBI Taxonomy" id="1327971"/>
    <lineage>
        <taxon>Viruses</taxon>
        <taxon>Duplodnaviria</taxon>
        <taxon>Heunggongvirae</taxon>
        <taxon>Uroviricota</taxon>
        <taxon>Caudoviricetes</taxon>
        <taxon>Pachyviridae</taxon>
        <taxon>Baltivirus</taxon>
        <taxon>Baltivirus phi19tres</taxon>
    </lineage>
</organism>
<keyword evidence="2" id="KW-1185">Reference proteome</keyword>
<dbReference type="GeneID" id="16881078"/>